<evidence type="ECO:0000256" key="1">
    <source>
        <dbReference type="ARBA" id="ARBA00023172"/>
    </source>
</evidence>
<dbReference type="InterPro" id="IPR013762">
    <property type="entry name" value="Integrase-like_cat_sf"/>
</dbReference>
<dbReference type="PROSITE" id="PS51898">
    <property type="entry name" value="TYR_RECOMBINASE"/>
    <property type="match status" value="1"/>
</dbReference>
<protein>
    <submittedName>
        <fullName evidence="3">Tyrosine-type recombinase/integrase</fullName>
    </submittedName>
</protein>
<dbReference type="InterPro" id="IPR011010">
    <property type="entry name" value="DNA_brk_join_enz"/>
</dbReference>
<dbReference type="Proteomes" id="UP001271723">
    <property type="component" value="Unassembled WGS sequence"/>
</dbReference>
<evidence type="ECO:0000259" key="2">
    <source>
        <dbReference type="PROSITE" id="PS51898"/>
    </source>
</evidence>
<evidence type="ECO:0000313" key="3">
    <source>
        <dbReference type="EMBL" id="MDX2910931.1"/>
    </source>
</evidence>
<dbReference type="SUPFAM" id="SSF56349">
    <property type="entry name" value="DNA breaking-rejoining enzymes"/>
    <property type="match status" value="1"/>
</dbReference>
<gene>
    <name evidence="3" type="ORF">PV517_19805</name>
</gene>
<organism evidence="3 4">
    <name type="scientific">Streptomyces griseiscabiei</name>
    <dbReference type="NCBI Taxonomy" id="2993540"/>
    <lineage>
        <taxon>Bacteria</taxon>
        <taxon>Bacillati</taxon>
        <taxon>Actinomycetota</taxon>
        <taxon>Actinomycetes</taxon>
        <taxon>Kitasatosporales</taxon>
        <taxon>Streptomycetaceae</taxon>
        <taxon>Streptomyces</taxon>
    </lineage>
</organism>
<proteinExistence type="predicted"/>
<dbReference type="InterPro" id="IPR002104">
    <property type="entry name" value="Integrase_catalytic"/>
</dbReference>
<comment type="caution">
    <text evidence="3">The sequence shown here is derived from an EMBL/GenBank/DDBJ whole genome shotgun (WGS) entry which is preliminary data.</text>
</comment>
<dbReference type="EMBL" id="JARAVY010000007">
    <property type="protein sequence ID" value="MDX2910931.1"/>
    <property type="molecule type" value="Genomic_DNA"/>
</dbReference>
<accession>A0ABU4L5C3</accession>
<dbReference type="Gene3D" id="1.10.443.10">
    <property type="entry name" value="Intergrase catalytic core"/>
    <property type="match status" value="1"/>
</dbReference>
<keyword evidence="4" id="KW-1185">Reference proteome</keyword>
<dbReference type="Pfam" id="PF00589">
    <property type="entry name" value="Phage_integrase"/>
    <property type="match status" value="1"/>
</dbReference>
<reference evidence="3 4" key="1">
    <citation type="journal article" date="2023" name="Microb. Genom.">
        <title>Mesoterricola silvestris gen. nov., sp. nov., Mesoterricola sediminis sp. nov., Geothrix oryzae sp. nov., Geothrix edaphica sp. nov., Geothrix rubra sp. nov., and Geothrix limicola sp. nov., six novel members of Acidobacteriota isolated from soils.</title>
        <authorList>
            <person name="Weisberg A.J."/>
            <person name="Pearce E."/>
            <person name="Kramer C.G."/>
            <person name="Chang J.H."/>
            <person name="Clarke C.R."/>
        </authorList>
    </citation>
    <scope>NUCLEOTIDE SEQUENCE [LARGE SCALE GENOMIC DNA]</scope>
    <source>
        <strain evidence="3 4">NRRL_B-2795</strain>
    </source>
</reference>
<keyword evidence="1" id="KW-0233">DNA recombination</keyword>
<name>A0ABU4L5C3_9ACTN</name>
<sequence length="191" mass="21076">MIHVRRQVQSIKGRLYFTLPKGGKTRIVDMPSSVSQELKRYAEAFSPVRVELPWDKPEGRPRKYSLMLTTRFGNAIAVVGWNTNTWKPAPAKAGVIPPRPAGAQPWQWQAAPRDGFHVPRHTYASILLEAGESVVTVARSLGHSSPTITLRYYAHFLPEAGRKGRSVIDGLLLGSRGNRSAGRNSPDSPQG</sequence>
<feature type="domain" description="Tyr recombinase" evidence="2">
    <location>
        <begin position="1"/>
        <end position="169"/>
    </location>
</feature>
<evidence type="ECO:0000313" key="4">
    <source>
        <dbReference type="Proteomes" id="UP001271723"/>
    </source>
</evidence>